<comment type="caution">
    <text evidence="1">The sequence shown here is derived from an EMBL/GenBank/DDBJ whole genome shotgun (WGS) entry which is preliminary data.</text>
</comment>
<dbReference type="AlphaFoldDB" id="A0A8G2DWP2"/>
<name>A0A8G2DWP2_9SPHN</name>
<dbReference type="OrthoDB" id="25880at165695"/>
<evidence type="ECO:0000313" key="2">
    <source>
        <dbReference type="Proteomes" id="UP000291572"/>
    </source>
</evidence>
<evidence type="ECO:0000313" key="1">
    <source>
        <dbReference type="EMBL" id="RYM11013.1"/>
    </source>
</evidence>
<organism evidence="1 2">
    <name type="scientific">Sphingobium cupriresistens</name>
    <dbReference type="NCBI Taxonomy" id="1132417"/>
    <lineage>
        <taxon>Bacteria</taxon>
        <taxon>Pseudomonadati</taxon>
        <taxon>Pseudomonadota</taxon>
        <taxon>Alphaproteobacteria</taxon>
        <taxon>Sphingomonadales</taxon>
        <taxon>Sphingomonadaceae</taxon>
        <taxon>Sphingobium</taxon>
    </lineage>
</organism>
<proteinExistence type="predicted"/>
<reference evidence="1 2" key="1">
    <citation type="submission" date="2019-02" db="EMBL/GenBank/DDBJ databases">
        <authorList>
            <person name="Feng G."/>
        </authorList>
    </citation>
    <scope>NUCLEOTIDE SEQUENCE [LARGE SCALE GENOMIC DNA]</scope>
    <source>
        <strain evidence="1 2">CCTCC AB 2011146</strain>
    </source>
</reference>
<dbReference type="EMBL" id="SEOO01000014">
    <property type="protein sequence ID" value="RYM11013.1"/>
    <property type="molecule type" value="Genomic_DNA"/>
</dbReference>
<protein>
    <submittedName>
        <fullName evidence="1">Uncharacterized protein</fullName>
    </submittedName>
</protein>
<gene>
    <name evidence="1" type="ORF">EWH12_09910</name>
</gene>
<dbReference type="Proteomes" id="UP000291572">
    <property type="component" value="Unassembled WGS sequence"/>
</dbReference>
<dbReference type="RefSeq" id="WP_129926464.1">
    <property type="nucleotide sequence ID" value="NZ_SEOO01000014.1"/>
</dbReference>
<sequence>MDMANTSGASAPNHGARLFDPAEWVASYVDLGGGYTVTGASCCLHSVRGLSWAEQAALAAHQLPILADPSKREAVRAYLTSGCLMEALS</sequence>
<accession>A0A8G2DWP2</accession>